<accession>A0A7J7LE62</accession>
<evidence type="ECO:0000256" key="2">
    <source>
        <dbReference type="ARBA" id="ARBA00022603"/>
    </source>
</evidence>
<keyword evidence="3" id="KW-0808">Transferase</keyword>
<dbReference type="PANTHER" id="PTHR45814:SF2">
    <property type="entry name" value="HISTONE-LYSINE N-METHYLTRANSFERASE SETD1"/>
    <property type="match status" value="1"/>
</dbReference>
<dbReference type="Gene3D" id="2.170.270.10">
    <property type="entry name" value="SET domain"/>
    <property type="match status" value="1"/>
</dbReference>
<keyword evidence="5" id="KW-0156">Chromatin regulator</keyword>
<protein>
    <recommendedName>
        <fullName evidence="7">Post-SET domain-containing protein</fullName>
    </recommendedName>
</protein>
<evidence type="ECO:0000256" key="1">
    <source>
        <dbReference type="ARBA" id="ARBA00004123"/>
    </source>
</evidence>
<evidence type="ECO:0000313" key="9">
    <source>
        <dbReference type="Proteomes" id="UP000541444"/>
    </source>
</evidence>
<dbReference type="SUPFAM" id="SSF82199">
    <property type="entry name" value="SET domain"/>
    <property type="match status" value="1"/>
</dbReference>
<evidence type="ECO:0000256" key="6">
    <source>
        <dbReference type="ARBA" id="ARBA00023242"/>
    </source>
</evidence>
<keyword evidence="4" id="KW-0949">S-adenosyl-L-methionine</keyword>
<comment type="subcellular location">
    <subcellularLocation>
        <location evidence="1">Nucleus</location>
    </subcellularLocation>
</comment>
<reference evidence="8 9" key="1">
    <citation type="journal article" date="2020" name="IScience">
        <title>Genome Sequencing of the Endangered Kingdonia uniflora (Circaeasteraceae, Ranunculales) Reveals Potential Mechanisms of Evolutionary Specialization.</title>
        <authorList>
            <person name="Sun Y."/>
            <person name="Deng T."/>
            <person name="Zhang A."/>
            <person name="Moore M.J."/>
            <person name="Landis J.B."/>
            <person name="Lin N."/>
            <person name="Zhang H."/>
            <person name="Zhang X."/>
            <person name="Huang J."/>
            <person name="Zhang X."/>
            <person name="Sun H."/>
            <person name="Wang H."/>
        </authorList>
    </citation>
    <scope>NUCLEOTIDE SEQUENCE [LARGE SCALE GENOMIC DNA]</scope>
    <source>
        <strain evidence="8">TB1705</strain>
        <tissue evidence="8">Leaf</tissue>
    </source>
</reference>
<organism evidence="8 9">
    <name type="scientific">Kingdonia uniflora</name>
    <dbReference type="NCBI Taxonomy" id="39325"/>
    <lineage>
        <taxon>Eukaryota</taxon>
        <taxon>Viridiplantae</taxon>
        <taxon>Streptophyta</taxon>
        <taxon>Embryophyta</taxon>
        <taxon>Tracheophyta</taxon>
        <taxon>Spermatophyta</taxon>
        <taxon>Magnoliopsida</taxon>
        <taxon>Ranunculales</taxon>
        <taxon>Circaeasteraceae</taxon>
        <taxon>Kingdonia</taxon>
    </lineage>
</organism>
<sequence>MFFLDIDFKAFIYLLLQCMPNCYARIMSAGDEDSRIVLVAKTNVSAGDELTYYLLNYCLTNRYDYLFDAESEESKVPCLCKAPNCRKFMN</sequence>
<dbReference type="AlphaFoldDB" id="A0A7J7LE62"/>
<gene>
    <name evidence="8" type="ORF">GIB67_042245</name>
</gene>
<evidence type="ECO:0000259" key="7">
    <source>
        <dbReference type="PROSITE" id="PS50868"/>
    </source>
</evidence>
<evidence type="ECO:0000313" key="8">
    <source>
        <dbReference type="EMBL" id="KAF6140832.1"/>
    </source>
</evidence>
<keyword evidence="9" id="KW-1185">Reference proteome</keyword>
<dbReference type="InterPro" id="IPR046341">
    <property type="entry name" value="SET_dom_sf"/>
</dbReference>
<dbReference type="PANTHER" id="PTHR45814">
    <property type="entry name" value="HISTONE-LYSINE N-METHYLTRANSFERASE SETD1"/>
    <property type="match status" value="1"/>
</dbReference>
<name>A0A7J7LE62_9MAGN</name>
<evidence type="ECO:0000256" key="5">
    <source>
        <dbReference type="ARBA" id="ARBA00022853"/>
    </source>
</evidence>
<dbReference type="PROSITE" id="PS50868">
    <property type="entry name" value="POST_SET"/>
    <property type="match status" value="1"/>
</dbReference>
<comment type="caution">
    <text evidence="8">The sequence shown here is derived from an EMBL/GenBank/DDBJ whole genome shotgun (WGS) entry which is preliminary data.</text>
</comment>
<dbReference type="InterPro" id="IPR003616">
    <property type="entry name" value="Post-SET_dom"/>
</dbReference>
<evidence type="ECO:0000256" key="4">
    <source>
        <dbReference type="ARBA" id="ARBA00022691"/>
    </source>
</evidence>
<keyword evidence="2" id="KW-0489">Methyltransferase</keyword>
<dbReference type="OrthoDB" id="308383at2759"/>
<evidence type="ECO:0000256" key="3">
    <source>
        <dbReference type="ARBA" id="ARBA00022679"/>
    </source>
</evidence>
<dbReference type="SMART" id="SM00508">
    <property type="entry name" value="PostSET"/>
    <property type="match status" value="1"/>
</dbReference>
<dbReference type="GO" id="GO:0048188">
    <property type="term" value="C:Set1C/COMPASS complex"/>
    <property type="evidence" value="ECO:0007669"/>
    <property type="project" value="TreeGrafter"/>
</dbReference>
<proteinExistence type="predicted"/>
<dbReference type="GO" id="GO:0032259">
    <property type="term" value="P:methylation"/>
    <property type="evidence" value="ECO:0007669"/>
    <property type="project" value="UniProtKB-KW"/>
</dbReference>
<dbReference type="EMBL" id="JACGCM010002347">
    <property type="protein sequence ID" value="KAF6140832.1"/>
    <property type="molecule type" value="Genomic_DNA"/>
</dbReference>
<keyword evidence="6" id="KW-0539">Nucleus</keyword>
<dbReference type="GO" id="GO:0042800">
    <property type="term" value="F:histone H3K4 methyltransferase activity"/>
    <property type="evidence" value="ECO:0007669"/>
    <property type="project" value="InterPro"/>
</dbReference>
<dbReference type="Proteomes" id="UP000541444">
    <property type="component" value="Unassembled WGS sequence"/>
</dbReference>
<dbReference type="InterPro" id="IPR044570">
    <property type="entry name" value="Set1-like"/>
</dbReference>
<feature type="domain" description="Post-SET" evidence="7">
    <location>
        <begin position="74"/>
        <end position="90"/>
    </location>
</feature>